<dbReference type="GO" id="GO:0008758">
    <property type="term" value="F:UDP-2,3-diacylglucosamine hydrolase activity"/>
    <property type="evidence" value="ECO:0007669"/>
    <property type="project" value="TreeGrafter"/>
</dbReference>
<keyword evidence="4 8" id="KW-0378">Hydrolase</keyword>
<keyword evidence="9" id="KW-1185">Reference proteome</keyword>
<dbReference type="PANTHER" id="PTHR34990">
    <property type="entry name" value="UDP-2,3-DIACYLGLUCOSAMINE HYDROLASE-RELATED"/>
    <property type="match status" value="1"/>
</dbReference>
<evidence type="ECO:0000259" key="7">
    <source>
        <dbReference type="Pfam" id="PF00149"/>
    </source>
</evidence>
<keyword evidence="2" id="KW-0997">Cell inner membrane</keyword>
<dbReference type="GO" id="GO:0016020">
    <property type="term" value="C:membrane"/>
    <property type="evidence" value="ECO:0007669"/>
    <property type="project" value="GOC"/>
</dbReference>
<evidence type="ECO:0000313" key="9">
    <source>
        <dbReference type="Proteomes" id="UP000262142"/>
    </source>
</evidence>
<dbReference type="CDD" id="cd07398">
    <property type="entry name" value="MPP_YbbF-LpxH"/>
    <property type="match status" value="1"/>
</dbReference>
<evidence type="ECO:0000256" key="1">
    <source>
        <dbReference type="ARBA" id="ARBA00022475"/>
    </source>
</evidence>
<protein>
    <submittedName>
        <fullName evidence="8">UDP-2,3-diacylglucosamine hydrolase</fullName>
        <ecNumber evidence="8">3.6.1.54</ecNumber>
    </submittedName>
</protein>
<name>A0A383TUN8_9FLAO</name>
<evidence type="ECO:0000256" key="3">
    <source>
        <dbReference type="ARBA" id="ARBA00022723"/>
    </source>
</evidence>
<evidence type="ECO:0000313" key="8">
    <source>
        <dbReference type="EMBL" id="SZD70950.1"/>
    </source>
</evidence>
<dbReference type="InterPro" id="IPR043461">
    <property type="entry name" value="LpxH-like"/>
</dbReference>
<evidence type="ECO:0000256" key="5">
    <source>
        <dbReference type="ARBA" id="ARBA00023136"/>
    </source>
</evidence>
<sequence length="260" mass="30702">MVSERQHQIKIPKGRKIYFASDQHFGSPNTKESIIREKKFIQWLDEIKPDACALFLLGDLFDFWFEYKQVVPKGFVRVLGKLAELADAGIPIYFFIGNHDLWMRDYLKQELNANIFKEPQRFLMNDKRFLIAHGDGLGPGDYGYKFLKRIFTNPVAKTLFYLLHPDFSIWLGKMLSERNKYLSGNEEDSYQGDGKEWLFQYAQAMQEKEKFDYLVFGHRHLALEKKVGEKSTYFNIGDWIKHFTYGEFDGFNFSLKTYCV</sequence>
<evidence type="ECO:0000256" key="4">
    <source>
        <dbReference type="ARBA" id="ARBA00022801"/>
    </source>
</evidence>
<dbReference type="GO" id="GO:0046872">
    <property type="term" value="F:metal ion binding"/>
    <property type="evidence" value="ECO:0007669"/>
    <property type="project" value="UniProtKB-KW"/>
</dbReference>
<keyword evidence="3" id="KW-0479">Metal-binding</keyword>
<dbReference type="EMBL" id="UNSC01000001">
    <property type="protein sequence ID" value="SZD70950.1"/>
    <property type="molecule type" value="Genomic_DNA"/>
</dbReference>
<dbReference type="AlphaFoldDB" id="A0A383TUN8"/>
<keyword evidence="1" id="KW-1003">Cell membrane</keyword>
<feature type="domain" description="Calcineurin-like phosphoesterase" evidence="7">
    <location>
        <begin position="16"/>
        <end position="220"/>
    </location>
</feature>
<dbReference type="EC" id="3.6.1.54" evidence="8"/>
<evidence type="ECO:0000256" key="2">
    <source>
        <dbReference type="ARBA" id="ARBA00022519"/>
    </source>
</evidence>
<keyword evidence="6" id="KW-0464">Manganese</keyword>
<reference evidence="8 9" key="1">
    <citation type="submission" date="2018-09" db="EMBL/GenBank/DDBJ databases">
        <authorList>
            <consortium name="Pathogen Informatics"/>
        </authorList>
    </citation>
    <scope>NUCLEOTIDE SEQUENCE [LARGE SCALE GENOMIC DNA]</scope>
    <source>
        <strain evidence="8 9">OH-22767</strain>
    </source>
</reference>
<gene>
    <name evidence="8" type="primary">lpxH</name>
    <name evidence="8" type="ORF">SAMEA104719789_00041</name>
</gene>
<proteinExistence type="predicted"/>
<dbReference type="Gene3D" id="3.60.21.10">
    <property type="match status" value="1"/>
</dbReference>
<dbReference type="GO" id="GO:0009245">
    <property type="term" value="P:lipid A biosynthetic process"/>
    <property type="evidence" value="ECO:0007669"/>
    <property type="project" value="TreeGrafter"/>
</dbReference>
<dbReference type="Proteomes" id="UP000262142">
    <property type="component" value="Unassembled WGS sequence"/>
</dbReference>
<dbReference type="InterPro" id="IPR004843">
    <property type="entry name" value="Calcineurin-like_PHP"/>
</dbReference>
<keyword evidence="5" id="KW-0472">Membrane</keyword>
<dbReference type="SUPFAM" id="SSF56300">
    <property type="entry name" value="Metallo-dependent phosphatases"/>
    <property type="match status" value="1"/>
</dbReference>
<dbReference type="RefSeq" id="WP_119058674.1">
    <property type="nucleotide sequence ID" value="NZ_OX579588.1"/>
</dbReference>
<dbReference type="OrthoDB" id="9802481at2"/>
<evidence type="ECO:0000256" key="6">
    <source>
        <dbReference type="ARBA" id="ARBA00023211"/>
    </source>
</evidence>
<organism evidence="8 9">
    <name type="scientific">Candidatus Ornithobacterium hominis</name>
    <dbReference type="NCBI Taxonomy" id="2497989"/>
    <lineage>
        <taxon>Bacteria</taxon>
        <taxon>Pseudomonadati</taxon>
        <taxon>Bacteroidota</taxon>
        <taxon>Flavobacteriia</taxon>
        <taxon>Flavobacteriales</taxon>
        <taxon>Weeksellaceae</taxon>
        <taxon>Ornithobacterium</taxon>
    </lineage>
</organism>
<dbReference type="PANTHER" id="PTHR34990:SF1">
    <property type="entry name" value="UDP-2,3-DIACYLGLUCOSAMINE HYDROLASE"/>
    <property type="match status" value="1"/>
</dbReference>
<dbReference type="InterPro" id="IPR029052">
    <property type="entry name" value="Metallo-depent_PP-like"/>
</dbReference>
<accession>A0A383TUN8</accession>
<dbReference type="Pfam" id="PF00149">
    <property type="entry name" value="Metallophos"/>
    <property type="match status" value="1"/>
</dbReference>